<dbReference type="InterPro" id="IPR050210">
    <property type="entry name" value="tRNA_Adenine-N(6)_MTase"/>
</dbReference>
<evidence type="ECO:0000256" key="2">
    <source>
        <dbReference type="ARBA" id="ARBA00022603"/>
    </source>
</evidence>
<dbReference type="PANTHER" id="PTHR47739:SF1">
    <property type="entry name" value="TRNA1(VAL) (ADENINE(37)-N6)-METHYLTRANSFERASE"/>
    <property type="match status" value="1"/>
</dbReference>
<keyword evidence="5 6" id="KW-0819">tRNA processing</keyword>
<keyword evidence="9" id="KW-1185">Reference proteome</keyword>
<dbReference type="RefSeq" id="WP_087940851.1">
    <property type="nucleotide sequence ID" value="NZ_FNAC01000042.1"/>
</dbReference>
<name>A0A1G6W888_9BACT</name>
<comment type="subcellular location">
    <subcellularLocation>
        <location evidence="6">Cytoplasm</location>
    </subcellularLocation>
</comment>
<gene>
    <name evidence="8" type="ORF">SAMN04488104_10425</name>
</gene>
<feature type="domain" description="Methyltransferase small" evidence="7">
    <location>
        <begin position="27"/>
        <end position="118"/>
    </location>
</feature>
<dbReference type="STRING" id="686796.SAMN04488104_10425"/>
<dbReference type="CDD" id="cd02440">
    <property type="entry name" value="AdoMet_MTases"/>
    <property type="match status" value="1"/>
</dbReference>
<evidence type="ECO:0000313" key="8">
    <source>
        <dbReference type="EMBL" id="SDD62160.1"/>
    </source>
</evidence>
<evidence type="ECO:0000256" key="6">
    <source>
        <dbReference type="HAMAP-Rule" id="MF_01872"/>
    </source>
</evidence>
<sequence length="235" mass="26840">MGQSWFDFQQFRIEQDRCAMKISTDAVILGALAKADRPGEILDIGTGTGVIALMLAQRFPNANLVAVELDPEASRQARENFERSPFAIRLSLHSTAIQDFQSPELFDLIVSNPPYFTAHLPSSNLQRNRALHTGDLRFEDLASKVDRLLNPKGIFWVILPPRQMKELEKELDHFALFPCRSVEVSDRPEKAPHRVIKAFSYERKEEVFERLWLKDSSGKYTPEYQALISGFLLGY</sequence>
<keyword evidence="1 6" id="KW-0963">Cytoplasm</keyword>
<comment type="catalytic activity">
    <reaction evidence="6">
        <text>adenosine(37) in tRNA1(Val) + S-adenosyl-L-methionine = N(6)-methyladenosine(37) in tRNA1(Val) + S-adenosyl-L-homocysteine + H(+)</text>
        <dbReference type="Rhea" id="RHEA:43160"/>
        <dbReference type="Rhea" id="RHEA-COMP:10369"/>
        <dbReference type="Rhea" id="RHEA-COMP:10370"/>
        <dbReference type="ChEBI" id="CHEBI:15378"/>
        <dbReference type="ChEBI" id="CHEBI:57856"/>
        <dbReference type="ChEBI" id="CHEBI:59789"/>
        <dbReference type="ChEBI" id="CHEBI:74411"/>
        <dbReference type="ChEBI" id="CHEBI:74449"/>
        <dbReference type="EC" id="2.1.1.223"/>
    </reaction>
</comment>
<dbReference type="EC" id="2.1.1.223" evidence="6"/>
<evidence type="ECO:0000256" key="3">
    <source>
        <dbReference type="ARBA" id="ARBA00022679"/>
    </source>
</evidence>
<keyword evidence="2 6" id="KW-0489">Methyltransferase</keyword>
<evidence type="ECO:0000256" key="4">
    <source>
        <dbReference type="ARBA" id="ARBA00022691"/>
    </source>
</evidence>
<dbReference type="GO" id="GO:0008033">
    <property type="term" value="P:tRNA processing"/>
    <property type="evidence" value="ECO:0007669"/>
    <property type="project" value="UniProtKB-UniRule"/>
</dbReference>
<dbReference type="EMBL" id="FNAC01000042">
    <property type="protein sequence ID" value="SDD62160.1"/>
    <property type="molecule type" value="Genomic_DNA"/>
</dbReference>
<dbReference type="InterPro" id="IPR002052">
    <property type="entry name" value="DNA_methylase_N6_adenine_CS"/>
</dbReference>
<keyword evidence="4 6" id="KW-0949">S-adenosyl-L-methionine</keyword>
<dbReference type="PANTHER" id="PTHR47739">
    <property type="entry name" value="TRNA1(VAL) (ADENINE(37)-N6)-METHYLTRANSFERASE"/>
    <property type="match status" value="1"/>
</dbReference>
<proteinExistence type="inferred from homology"/>
<dbReference type="InterPro" id="IPR029063">
    <property type="entry name" value="SAM-dependent_MTases_sf"/>
</dbReference>
<dbReference type="SUPFAM" id="SSF53335">
    <property type="entry name" value="S-adenosyl-L-methionine-dependent methyltransferases"/>
    <property type="match status" value="1"/>
</dbReference>
<evidence type="ECO:0000256" key="5">
    <source>
        <dbReference type="ARBA" id="ARBA00022694"/>
    </source>
</evidence>
<evidence type="ECO:0000256" key="1">
    <source>
        <dbReference type="ARBA" id="ARBA00022490"/>
    </source>
</evidence>
<dbReference type="HAMAP" id="MF_01872">
    <property type="entry name" value="tRNA_methyltr_YfiC"/>
    <property type="match status" value="1"/>
</dbReference>
<dbReference type="InterPro" id="IPR022882">
    <property type="entry name" value="tRNA_adenine-N6_MeTrfase"/>
</dbReference>
<organism evidence="8 9">
    <name type="scientific">Algoriphagus faecimaris</name>
    <dbReference type="NCBI Taxonomy" id="686796"/>
    <lineage>
        <taxon>Bacteria</taxon>
        <taxon>Pseudomonadati</taxon>
        <taxon>Bacteroidota</taxon>
        <taxon>Cytophagia</taxon>
        <taxon>Cytophagales</taxon>
        <taxon>Cyclobacteriaceae</taxon>
        <taxon>Algoriphagus</taxon>
    </lineage>
</organism>
<comment type="similarity">
    <text evidence="6">Belongs to the methyltransferase superfamily. tRNA (adenine-N(6)-)-methyltransferase family.</text>
</comment>
<dbReference type="Pfam" id="PF05175">
    <property type="entry name" value="MTS"/>
    <property type="match status" value="1"/>
</dbReference>
<keyword evidence="3 6" id="KW-0808">Transferase</keyword>
<dbReference type="InterPro" id="IPR007848">
    <property type="entry name" value="Small_mtfrase_dom"/>
</dbReference>
<dbReference type="GO" id="GO:0003676">
    <property type="term" value="F:nucleic acid binding"/>
    <property type="evidence" value="ECO:0007669"/>
    <property type="project" value="InterPro"/>
</dbReference>
<evidence type="ECO:0000313" key="9">
    <source>
        <dbReference type="Proteomes" id="UP000199060"/>
    </source>
</evidence>
<dbReference type="PROSITE" id="PS00092">
    <property type="entry name" value="N6_MTASE"/>
    <property type="match status" value="1"/>
</dbReference>
<dbReference type="OrthoDB" id="5383291at2"/>
<dbReference type="AlphaFoldDB" id="A0A1G6W888"/>
<dbReference type="GO" id="GO:0016430">
    <property type="term" value="F:tRNA (adenine-N6)-methyltransferase activity"/>
    <property type="evidence" value="ECO:0007669"/>
    <property type="project" value="UniProtKB-UniRule"/>
</dbReference>
<dbReference type="GO" id="GO:0005737">
    <property type="term" value="C:cytoplasm"/>
    <property type="evidence" value="ECO:0007669"/>
    <property type="project" value="UniProtKB-SubCell"/>
</dbReference>
<evidence type="ECO:0000259" key="7">
    <source>
        <dbReference type="Pfam" id="PF05175"/>
    </source>
</evidence>
<comment type="function">
    <text evidence="6">Specifically methylates the adenine in position 37 of tRNA(1)(Val) (anticodon cmo5UAC).</text>
</comment>
<protein>
    <recommendedName>
        <fullName evidence="6">tRNA1(Val) (adenine(37)-N6)-methyltransferase</fullName>
        <ecNumber evidence="6">2.1.1.223</ecNumber>
    </recommendedName>
    <alternativeName>
        <fullName evidence="6">tRNA m6A37 methyltransferase</fullName>
    </alternativeName>
</protein>
<dbReference type="GO" id="GO:0032259">
    <property type="term" value="P:methylation"/>
    <property type="evidence" value="ECO:0007669"/>
    <property type="project" value="UniProtKB-KW"/>
</dbReference>
<dbReference type="Gene3D" id="3.40.50.150">
    <property type="entry name" value="Vaccinia Virus protein VP39"/>
    <property type="match status" value="1"/>
</dbReference>
<reference evidence="9" key="1">
    <citation type="submission" date="2016-10" db="EMBL/GenBank/DDBJ databases">
        <authorList>
            <person name="Varghese N."/>
            <person name="Submissions S."/>
        </authorList>
    </citation>
    <scope>NUCLEOTIDE SEQUENCE [LARGE SCALE GENOMIC DNA]</scope>
    <source>
        <strain evidence="9">DSM 23095</strain>
    </source>
</reference>
<dbReference type="Proteomes" id="UP000199060">
    <property type="component" value="Unassembled WGS sequence"/>
</dbReference>
<accession>A0A1G6W888</accession>